<keyword evidence="1" id="KW-1133">Transmembrane helix</keyword>
<keyword evidence="1" id="KW-0812">Transmembrane</keyword>
<feature type="domain" description="DUF7794" evidence="3">
    <location>
        <begin position="22"/>
        <end position="292"/>
    </location>
</feature>
<keyword evidence="5" id="KW-1185">Reference proteome</keyword>
<reference evidence="4" key="1">
    <citation type="journal article" date="2023" name="Plant J.">
        <title>The genome of the king protea, Protea cynaroides.</title>
        <authorList>
            <person name="Chang J."/>
            <person name="Duong T.A."/>
            <person name="Schoeman C."/>
            <person name="Ma X."/>
            <person name="Roodt D."/>
            <person name="Barker N."/>
            <person name="Li Z."/>
            <person name="Van de Peer Y."/>
            <person name="Mizrachi E."/>
        </authorList>
    </citation>
    <scope>NUCLEOTIDE SEQUENCE</scope>
    <source>
        <tissue evidence="4">Young leaves</tissue>
    </source>
</reference>
<feature type="chain" id="PRO_5040380528" description="DUF7794 domain-containing protein" evidence="2">
    <location>
        <begin position="19"/>
        <end position="375"/>
    </location>
</feature>
<dbReference type="InterPro" id="IPR056696">
    <property type="entry name" value="DUF7794"/>
</dbReference>
<dbReference type="AlphaFoldDB" id="A0A9Q0KCU8"/>
<dbReference type="PANTHER" id="PTHR37735:SF1">
    <property type="entry name" value="OS08G0567000 PROTEIN"/>
    <property type="match status" value="1"/>
</dbReference>
<organism evidence="4 5">
    <name type="scientific">Protea cynaroides</name>
    <dbReference type="NCBI Taxonomy" id="273540"/>
    <lineage>
        <taxon>Eukaryota</taxon>
        <taxon>Viridiplantae</taxon>
        <taxon>Streptophyta</taxon>
        <taxon>Embryophyta</taxon>
        <taxon>Tracheophyta</taxon>
        <taxon>Spermatophyta</taxon>
        <taxon>Magnoliopsida</taxon>
        <taxon>Proteales</taxon>
        <taxon>Proteaceae</taxon>
        <taxon>Protea</taxon>
    </lineage>
</organism>
<evidence type="ECO:0000259" key="3">
    <source>
        <dbReference type="Pfam" id="PF25070"/>
    </source>
</evidence>
<dbReference type="OrthoDB" id="1928130at2759"/>
<dbReference type="EMBL" id="JAMYWD010000006">
    <property type="protein sequence ID" value="KAJ4968132.1"/>
    <property type="molecule type" value="Genomic_DNA"/>
</dbReference>
<evidence type="ECO:0000313" key="5">
    <source>
        <dbReference type="Proteomes" id="UP001141806"/>
    </source>
</evidence>
<dbReference type="Pfam" id="PF25070">
    <property type="entry name" value="DUF7794"/>
    <property type="match status" value="1"/>
</dbReference>
<comment type="caution">
    <text evidence="4">The sequence shown here is derived from an EMBL/GenBank/DDBJ whole genome shotgun (WGS) entry which is preliminary data.</text>
</comment>
<accession>A0A9Q0KCU8</accession>
<feature type="signal peptide" evidence="2">
    <location>
        <begin position="1"/>
        <end position="18"/>
    </location>
</feature>
<keyword evidence="1" id="KW-0472">Membrane</keyword>
<name>A0A9Q0KCU8_9MAGN</name>
<gene>
    <name evidence="4" type="ORF">NE237_014833</name>
</gene>
<sequence>MDLRVLILISILCVQIRAESSSGSIVFLESRGSRFLRTRSSDVFDEKEPILLSDVAAAVSVLLGFAPPASLSAESAAKLNEILLPNPFDRPGAALVLEVEGAEDQQQLFDHLSGAQISSGFRSSVLGSSKAEIQLPDVEEISVVSLNEPVGLDCDATCLDKEIHELASWLGGSYIRSEVGPLNGELTVHLTSGSLKLHMSKNADKEFALGLVSMIHNIRRAIEMHEEFSGSMQGLAELMTGHFTGIKALEEQYGSDGVTQQGKELLLTSLMKLFDSLQATYKGQIVGVFFFRGKTCTASESMLDVKFSSRPSSRWLAEQAGSSNSTTAAEVKLVRRSIAWITGIIVLVATLLGIYFLLNMPITRDTLLYSNVKLD</sequence>
<keyword evidence="2" id="KW-0732">Signal</keyword>
<proteinExistence type="predicted"/>
<evidence type="ECO:0000256" key="2">
    <source>
        <dbReference type="SAM" id="SignalP"/>
    </source>
</evidence>
<evidence type="ECO:0000256" key="1">
    <source>
        <dbReference type="SAM" id="Phobius"/>
    </source>
</evidence>
<evidence type="ECO:0000313" key="4">
    <source>
        <dbReference type="EMBL" id="KAJ4968132.1"/>
    </source>
</evidence>
<dbReference type="Proteomes" id="UP001141806">
    <property type="component" value="Unassembled WGS sequence"/>
</dbReference>
<dbReference type="PANTHER" id="PTHR37735">
    <property type="entry name" value="OS08G0567000 PROTEIN"/>
    <property type="match status" value="1"/>
</dbReference>
<feature type="transmembrane region" description="Helical" evidence="1">
    <location>
        <begin position="338"/>
        <end position="358"/>
    </location>
</feature>
<protein>
    <recommendedName>
        <fullName evidence="3">DUF7794 domain-containing protein</fullName>
    </recommendedName>
</protein>
<dbReference type="GO" id="GO:0012505">
    <property type="term" value="C:endomembrane system"/>
    <property type="evidence" value="ECO:0007669"/>
    <property type="project" value="TreeGrafter"/>
</dbReference>